<dbReference type="Proteomes" id="UP000503349">
    <property type="component" value="Chromosome 15"/>
</dbReference>
<gene>
    <name evidence="1" type="ORF">EXN66_Car015443</name>
</gene>
<accession>A0A6G1QC93</accession>
<reference evidence="2" key="2">
    <citation type="submission" date="2019-02" db="EMBL/GenBank/DDBJ databases">
        <title>Opniocepnalus argus Var Kimnra genome.</title>
        <authorList>
            <person name="Zhou C."/>
            <person name="Xiao S."/>
        </authorList>
    </citation>
    <scope>NUCLEOTIDE SEQUENCE [LARGE SCALE GENOMIC DNA]</scope>
</reference>
<reference evidence="1 2" key="1">
    <citation type="submission" date="2019-02" db="EMBL/GenBank/DDBJ databases">
        <title>Opniocepnalus argus genome.</title>
        <authorList>
            <person name="Zhou C."/>
            <person name="Xiao S."/>
        </authorList>
    </citation>
    <scope>NUCLEOTIDE SEQUENCE [LARGE SCALE GENOMIC DNA]</scope>
    <source>
        <strain evidence="1">OARG1902GOOAL</strain>
        <tissue evidence="1">Muscle</tissue>
    </source>
</reference>
<evidence type="ECO:0000313" key="2">
    <source>
        <dbReference type="Proteomes" id="UP000503349"/>
    </source>
</evidence>
<keyword evidence="2" id="KW-1185">Reference proteome</keyword>
<organism evidence="1 2">
    <name type="scientific">Channa argus</name>
    <name type="common">Northern snakehead</name>
    <name type="synonym">Ophicephalus argus</name>
    <dbReference type="NCBI Taxonomy" id="215402"/>
    <lineage>
        <taxon>Eukaryota</taxon>
        <taxon>Metazoa</taxon>
        <taxon>Chordata</taxon>
        <taxon>Craniata</taxon>
        <taxon>Vertebrata</taxon>
        <taxon>Euteleostomi</taxon>
        <taxon>Actinopterygii</taxon>
        <taxon>Neopterygii</taxon>
        <taxon>Teleostei</taxon>
        <taxon>Neoteleostei</taxon>
        <taxon>Acanthomorphata</taxon>
        <taxon>Anabantaria</taxon>
        <taxon>Anabantiformes</taxon>
        <taxon>Channoidei</taxon>
        <taxon>Channidae</taxon>
        <taxon>Channa</taxon>
    </lineage>
</organism>
<name>A0A6G1QC93_CHAAH</name>
<sequence>MDSHNDSTGFAAVHTSSPFPSTLICEHVEASSACWLPNGANRSQPALSLLSPVALEGKPSSEAKATSPQQIPLLCHSAGMGVLVSERVRLPLAM</sequence>
<dbReference type="EMBL" id="CM015726">
    <property type="protein sequence ID" value="KAF3699756.1"/>
    <property type="molecule type" value="Genomic_DNA"/>
</dbReference>
<dbReference type="AlphaFoldDB" id="A0A6G1QC93"/>
<evidence type="ECO:0000313" key="1">
    <source>
        <dbReference type="EMBL" id="KAF3699756.1"/>
    </source>
</evidence>
<proteinExistence type="predicted"/>
<protein>
    <submittedName>
        <fullName evidence="1">Uncharacterized protein</fullName>
    </submittedName>
</protein>